<evidence type="ECO:0000256" key="5">
    <source>
        <dbReference type="ARBA" id="ARBA00022958"/>
    </source>
</evidence>
<dbReference type="AlphaFoldDB" id="A0A382DEG1"/>
<accession>A0A382DEG1</accession>
<gene>
    <name evidence="9" type="ORF">METZ01_LOCUS189489</name>
</gene>
<keyword evidence="6" id="KW-0342">GTP-binding</keyword>
<dbReference type="NCBIfam" id="TIGR01916">
    <property type="entry name" value="F420_cofE"/>
    <property type="match status" value="1"/>
</dbReference>
<reference evidence="9" key="1">
    <citation type="submission" date="2018-05" db="EMBL/GenBank/DDBJ databases">
        <authorList>
            <person name="Lanie J.A."/>
            <person name="Ng W.-L."/>
            <person name="Kazmierczak K.M."/>
            <person name="Andrzejewski T.M."/>
            <person name="Davidsen T.M."/>
            <person name="Wayne K.J."/>
            <person name="Tettelin H."/>
            <person name="Glass J.I."/>
            <person name="Rusch D."/>
            <person name="Podicherti R."/>
            <person name="Tsui H.-C.T."/>
            <person name="Winkler M.E."/>
        </authorList>
    </citation>
    <scope>NUCLEOTIDE SEQUENCE</scope>
</reference>
<keyword evidence="4" id="KW-0460">Magnesium</keyword>
<keyword evidence="1" id="KW-0436">Ligase</keyword>
<dbReference type="InterPro" id="IPR008225">
    <property type="entry name" value="F420-0_g-glutamyl_ligase"/>
</dbReference>
<dbReference type="GO" id="GO:0052618">
    <property type="term" value="F:coenzyme F420-0:L-glutamate ligase activity"/>
    <property type="evidence" value="ECO:0007669"/>
    <property type="project" value="TreeGrafter"/>
</dbReference>
<evidence type="ECO:0000256" key="2">
    <source>
        <dbReference type="ARBA" id="ARBA00022723"/>
    </source>
</evidence>
<dbReference type="PANTHER" id="PTHR47917:SF1">
    <property type="entry name" value="COENZYME F420:L-GLUTAMATE LIGASE"/>
    <property type="match status" value="1"/>
</dbReference>
<proteinExistence type="predicted"/>
<organism evidence="9">
    <name type="scientific">marine metagenome</name>
    <dbReference type="NCBI Taxonomy" id="408172"/>
    <lineage>
        <taxon>unclassified sequences</taxon>
        <taxon>metagenomes</taxon>
        <taxon>ecological metagenomes</taxon>
    </lineage>
</organism>
<evidence type="ECO:0000256" key="6">
    <source>
        <dbReference type="ARBA" id="ARBA00023134"/>
    </source>
</evidence>
<dbReference type="Gene3D" id="3.90.1660.10">
    <property type="entry name" value="CofE-like domain"/>
    <property type="match status" value="1"/>
</dbReference>
<evidence type="ECO:0000256" key="7">
    <source>
        <dbReference type="ARBA" id="ARBA00023211"/>
    </source>
</evidence>
<dbReference type="PANTHER" id="PTHR47917">
    <property type="match status" value="1"/>
</dbReference>
<sequence length="277" mass="29865">MTSPAFPQTATPEELDVPDAPVSLTLTAFAGIPLVHSGDDLVALILQSLQQTSIKLEDGDILVIAQKIVSKSEGRYVRLADVKPSERAFQLAAETEKDPRLMELILSESREIVRYRSSVIVAENRQGVVLANAGIDHSNVEKDGGKEQVLLLPLDPDASAANIRKQLQRKTNRNLAVIINDSLGRAWRNGTTGTALGVSGLPALLDLRGRPDLFGEPLQTSEEAIADELSAAASLLQGQAGEGRPVILIRGYDFSGIPTQNTGTFGLIRPKEKDLFR</sequence>
<evidence type="ECO:0000313" key="9">
    <source>
        <dbReference type="EMBL" id="SVB36635.1"/>
    </source>
</evidence>
<dbReference type="Pfam" id="PF01996">
    <property type="entry name" value="F420_ligase"/>
    <property type="match status" value="1"/>
</dbReference>
<dbReference type="Gene3D" id="3.30.1330.100">
    <property type="entry name" value="CofE-like"/>
    <property type="match status" value="1"/>
</dbReference>
<feature type="domain" description="Coenzyme F420:L-glutamate ligase-like" evidence="8">
    <location>
        <begin position="32"/>
        <end position="251"/>
    </location>
</feature>
<dbReference type="InterPro" id="IPR002847">
    <property type="entry name" value="F420-0_gamma-glut_ligase-dom"/>
</dbReference>
<evidence type="ECO:0000256" key="4">
    <source>
        <dbReference type="ARBA" id="ARBA00022842"/>
    </source>
</evidence>
<dbReference type="EMBL" id="UINC01038918">
    <property type="protein sequence ID" value="SVB36635.1"/>
    <property type="molecule type" value="Genomic_DNA"/>
</dbReference>
<dbReference type="GO" id="GO:0005525">
    <property type="term" value="F:GTP binding"/>
    <property type="evidence" value="ECO:0007669"/>
    <property type="project" value="UniProtKB-KW"/>
</dbReference>
<dbReference type="GO" id="GO:0046872">
    <property type="term" value="F:metal ion binding"/>
    <property type="evidence" value="ECO:0007669"/>
    <property type="project" value="UniProtKB-KW"/>
</dbReference>
<keyword evidence="3" id="KW-0547">Nucleotide-binding</keyword>
<dbReference type="SUPFAM" id="SSF144010">
    <property type="entry name" value="CofE-like"/>
    <property type="match status" value="1"/>
</dbReference>
<protein>
    <recommendedName>
        <fullName evidence="8">Coenzyme F420:L-glutamate ligase-like domain-containing protein</fullName>
    </recommendedName>
</protein>
<evidence type="ECO:0000256" key="1">
    <source>
        <dbReference type="ARBA" id="ARBA00022598"/>
    </source>
</evidence>
<keyword evidence="5" id="KW-0630">Potassium</keyword>
<keyword evidence="2" id="KW-0479">Metal-binding</keyword>
<evidence type="ECO:0000259" key="8">
    <source>
        <dbReference type="Pfam" id="PF01996"/>
    </source>
</evidence>
<name>A0A382DEG1_9ZZZZ</name>
<evidence type="ECO:0000256" key="3">
    <source>
        <dbReference type="ARBA" id="ARBA00022741"/>
    </source>
</evidence>
<keyword evidence="7" id="KW-0464">Manganese</keyword>